<reference evidence="3 4" key="1">
    <citation type="journal article" date="2010" name="Stand. Genomic Sci.">
        <title>Complete genome sequence of Spirosoma linguale type strain (1).</title>
        <authorList>
            <person name="Lail K."/>
            <person name="Sikorski J."/>
            <person name="Saunders E."/>
            <person name="Lapidus A."/>
            <person name="Glavina Del Rio T."/>
            <person name="Copeland A."/>
            <person name="Tice H."/>
            <person name="Cheng J.-F."/>
            <person name="Lucas S."/>
            <person name="Nolan M."/>
            <person name="Bruce D."/>
            <person name="Goodwin L."/>
            <person name="Pitluck S."/>
            <person name="Ivanova N."/>
            <person name="Mavromatis K."/>
            <person name="Ovchinnikova G."/>
            <person name="Pati A."/>
            <person name="Chen A."/>
            <person name="Palaniappan K."/>
            <person name="Land M."/>
            <person name="Hauser L."/>
            <person name="Chang Y.-J."/>
            <person name="Jeffries C.D."/>
            <person name="Chain P."/>
            <person name="Brettin T."/>
            <person name="Detter J.C."/>
            <person name="Schuetze A."/>
            <person name="Rohde M."/>
            <person name="Tindall B.J."/>
            <person name="Goeker M."/>
            <person name="Bristow J."/>
            <person name="Eisen J.A."/>
            <person name="Markowitz V."/>
            <person name="Hugenholtz P."/>
            <person name="Kyrpides N.C."/>
            <person name="Klenk H.-P."/>
            <person name="Chen F."/>
        </authorList>
    </citation>
    <scope>NUCLEOTIDE SEQUENCE [LARGE SCALE GENOMIC DNA]</scope>
    <source>
        <strain evidence="4">ATCC 33905 / DSM 74 / LMG 10896 / Claus 1</strain>
    </source>
</reference>
<dbReference type="PROSITE" id="PS01124">
    <property type="entry name" value="HTH_ARAC_FAMILY_2"/>
    <property type="match status" value="1"/>
</dbReference>
<dbReference type="Pfam" id="PF12833">
    <property type="entry name" value="HTH_18"/>
    <property type="match status" value="1"/>
</dbReference>
<dbReference type="GO" id="GO:0043565">
    <property type="term" value="F:sequence-specific DNA binding"/>
    <property type="evidence" value="ECO:0007669"/>
    <property type="project" value="InterPro"/>
</dbReference>
<protein>
    <submittedName>
        <fullName evidence="3">Helix-turn-helix, AraC domain protein</fullName>
    </submittedName>
</protein>
<evidence type="ECO:0000313" key="3">
    <source>
        <dbReference type="EMBL" id="ADB42718.1"/>
    </source>
</evidence>
<keyword evidence="4" id="KW-1185">Reference proteome</keyword>
<dbReference type="HOGENOM" id="CLU_1991275_0_0_10"/>
<sequence>MLQLLTDKPPHFVEQVIDCIDYYQFTRVAQISQYFKCSEKKLYRTFLAYYDLGPKEYLQLLQFRKCLWHMTLQPKLSLDEIAFQNNYFDTPHLGRAFQHFTQQRPTSLRTQLVSVDGQVLITSLD</sequence>
<feature type="domain" description="HTH araC/xylS-type" evidence="2">
    <location>
        <begin position="7"/>
        <end position="111"/>
    </location>
</feature>
<dbReference type="Gene3D" id="1.10.10.60">
    <property type="entry name" value="Homeodomain-like"/>
    <property type="match status" value="1"/>
</dbReference>
<dbReference type="Proteomes" id="UP000002028">
    <property type="component" value="Plasmid pSLIN01"/>
</dbReference>
<evidence type="ECO:0000256" key="1">
    <source>
        <dbReference type="ARBA" id="ARBA00023125"/>
    </source>
</evidence>
<keyword evidence="3" id="KW-0614">Plasmid</keyword>
<dbReference type="EMBL" id="CP001770">
    <property type="protein sequence ID" value="ADB42718.1"/>
    <property type="molecule type" value="Genomic_DNA"/>
</dbReference>
<dbReference type="PANTHER" id="PTHR43280:SF2">
    <property type="entry name" value="HTH-TYPE TRANSCRIPTIONAL REGULATOR EXSA"/>
    <property type="match status" value="1"/>
</dbReference>
<name>D2QV86_SPILD</name>
<evidence type="ECO:0000313" key="4">
    <source>
        <dbReference type="Proteomes" id="UP000002028"/>
    </source>
</evidence>
<proteinExistence type="predicted"/>
<dbReference type="GO" id="GO:0003700">
    <property type="term" value="F:DNA-binding transcription factor activity"/>
    <property type="evidence" value="ECO:0007669"/>
    <property type="project" value="InterPro"/>
</dbReference>
<gene>
    <name evidence="3" type="ordered locus">Slin_6764</name>
</gene>
<geneLocation type="plasmid" evidence="3 4">
    <name>pSLIN01</name>
</geneLocation>
<dbReference type="PANTHER" id="PTHR43280">
    <property type="entry name" value="ARAC-FAMILY TRANSCRIPTIONAL REGULATOR"/>
    <property type="match status" value="1"/>
</dbReference>
<dbReference type="KEGG" id="sli:Slin_6764"/>
<organism evidence="3 4">
    <name type="scientific">Spirosoma linguale (strain ATCC 33905 / DSM 74 / LMG 10896 / Claus 1)</name>
    <dbReference type="NCBI Taxonomy" id="504472"/>
    <lineage>
        <taxon>Bacteria</taxon>
        <taxon>Pseudomonadati</taxon>
        <taxon>Bacteroidota</taxon>
        <taxon>Cytophagia</taxon>
        <taxon>Cytophagales</taxon>
        <taxon>Cytophagaceae</taxon>
        <taxon>Spirosoma</taxon>
    </lineage>
</organism>
<dbReference type="SMART" id="SM00342">
    <property type="entry name" value="HTH_ARAC"/>
    <property type="match status" value="1"/>
</dbReference>
<keyword evidence="1" id="KW-0238">DNA-binding</keyword>
<dbReference type="InterPro" id="IPR018060">
    <property type="entry name" value="HTH_AraC"/>
</dbReference>
<dbReference type="AlphaFoldDB" id="D2QV86"/>
<accession>D2QV86</accession>
<evidence type="ECO:0000259" key="2">
    <source>
        <dbReference type="PROSITE" id="PS01124"/>
    </source>
</evidence>